<dbReference type="EMBL" id="FZNO01000070">
    <property type="protein sequence ID" value="SNS01182.1"/>
    <property type="molecule type" value="Genomic_DNA"/>
</dbReference>
<dbReference type="SMART" id="SM00387">
    <property type="entry name" value="HATPase_c"/>
    <property type="match status" value="1"/>
</dbReference>
<evidence type="ECO:0000256" key="5">
    <source>
        <dbReference type="ARBA" id="ARBA00022679"/>
    </source>
</evidence>
<feature type="domain" description="Histidine kinase" evidence="11">
    <location>
        <begin position="98"/>
        <end position="316"/>
    </location>
</feature>
<keyword evidence="6" id="KW-0812">Transmembrane</keyword>
<dbReference type="PROSITE" id="PS50885">
    <property type="entry name" value="HAMP"/>
    <property type="match status" value="1"/>
</dbReference>
<evidence type="ECO:0000256" key="2">
    <source>
        <dbReference type="ARBA" id="ARBA00004236"/>
    </source>
</evidence>
<evidence type="ECO:0000313" key="14">
    <source>
        <dbReference type="Proteomes" id="UP000198403"/>
    </source>
</evidence>
<dbReference type="GO" id="GO:0016036">
    <property type="term" value="P:cellular response to phosphate starvation"/>
    <property type="evidence" value="ECO:0007669"/>
    <property type="project" value="TreeGrafter"/>
</dbReference>
<gene>
    <name evidence="13" type="ORF">SAMN06272737_1701</name>
</gene>
<dbReference type="AlphaFoldDB" id="A0A239B0T4"/>
<dbReference type="InterPro" id="IPR003661">
    <property type="entry name" value="HisK_dim/P_dom"/>
</dbReference>
<proteinExistence type="predicted"/>
<dbReference type="Proteomes" id="UP000198403">
    <property type="component" value="Unassembled WGS sequence"/>
</dbReference>
<evidence type="ECO:0000256" key="8">
    <source>
        <dbReference type="ARBA" id="ARBA00022989"/>
    </source>
</evidence>
<evidence type="ECO:0000256" key="9">
    <source>
        <dbReference type="ARBA" id="ARBA00023012"/>
    </source>
</evidence>
<protein>
    <recommendedName>
        <fullName evidence="10">Sensor-like histidine kinase SenX3</fullName>
        <ecNumber evidence="3">2.7.13.3</ecNumber>
    </recommendedName>
</protein>
<comment type="subcellular location">
    <subcellularLocation>
        <location evidence="2">Cell membrane</location>
    </subcellularLocation>
</comment>
<dbReference type="PRINTS" id="PR00344">
    <property type="entry name" value="BCTRLSENSOR"/>
</dbReference>
<evidence type="ECO:0000256" key="10">
    <source>
        <dbReference type="ARBA" id="ARBA00039401"/>
    </source>
</evidence>
<dbReference type="InterPro" id="IPR003594">
    <property type="entry name" value="HATPase_dom"/>
</dbReference>
<dbReference type="Pfam" id="PF02518">
    <property type="entry name" value="HATPase_c"/>
    <property type="match status" value="1"/>
</dbReference>
<evidence type="ECO:0000259" key="11">
    <source>
        <dbReference type="PROSITE" id="PS50109"/>
    </source>
</evidence>
<keyword evidence="14" id="KW-1185">Reference proteome</keyword>
<dbReference type="InterPro" id="IPR003660">
    <property type="entry name" value="HAMP_dom"/>
</dbReference>
<dbReference type="InterPro" id="IPR036890">
    <property type="entry name" value="HATPase_C_sf"/>
</dbReference>
<evidence type="ECO:0000256" key="6">
    <source>
        <dbReference type="ARBA" id="ARBA00022692"/>
    </source>
</evidence>
<dbReference type="SMART" id="SM00388">
    <property type="entry name" value="HisKA"/>
    <property type="match status" value="1"/>
</dbReference>
<dbReference type="SUPFAM" id="SSF47384">
    <property type="entry name" value="Homodimeric domain of signal transducing histidine kinase"/>
    <property type="match status" value="1"/>
</dbReference>
<dbReference type="Pfam" id="PF00512">
    <property type="entry name" value="HisKA"/>
    <property type="match status" value="1"/>
</dbReference>
<keyword evidence="8" id="KW-1133">Transmembrane helix</keyword>
<feature type="domain" description="HAMP" evidence="12">
    <location>
        <begin position="31"/>
        <end position="83"/>
    </location>
</feature>
<dbReference type="InterPro" id="IPR005467">
    <property type="entry name" value="His_kinase_dom"/>
</dbReference>
<dbReference type="CDD" id="cd00082">
    <property type="entry name" value="HisKA"/>
    <property type="match status" value="1"/>
</dbReference>
<evidence type="ECO:0000256" key="3">
    <source>
        <dbReference type="ARBA" id="ARBA00012438"/>
    </source>
</evidence>
<keyword evidence="4" id="KW-0597">Phosphoprotein</keyword>
<evidence type="ECO:0000256" key="4">
    <source>
        <dbReference type="ARBA" id="ARBA00022553"/>
    </source>
</evidence>
<accession>A0A239B0T4</accession>
<evidence type="ECO:0000313" key="13">
    <source>
        <dbReference type="EMBL" id="SNS01182.1"/>
    </source>
</evidence>
<dbReference type="Gene3D" id="3.30.565.10">
    <property type="entry name" value="Histidine kinase-like ATPase, C-terminal domain"/>
    <property type="match status" value="1"/>
</dbReference>
<dbReference type="RefSeq" id="WP_254920893.1">
    <property type="nucleotide sequence ID" value="NZ_FZNO01000070.1"/>
</dbReference>
<evidence type="ECO:0000256" key="7">
    <source>
        <dbReference type="ARBA" id="ARBA00022777"/>
    </source>
</evidence>
<dbReference type="PANTHER" id="PTHR45453">
    <property type="entry name" value="PHOSPHATE REGULON SENSOR PROTEIN PHOR"/>
    <property type="match status" value="1"/>
</dbReference>
<dbReference type="InterPro" id="IPR004358">
    <property type="entry name" value="Sig_transdc_His_kin-like_C"/>
</dbReference>
<keyword evidence="5" id="KW-0808">Transferase</keyword>
<keyword evidence="9" id="KW-0902">Two-component regulatory system</keyword>
<dbReference type="InterPro" id="IPR050351">
    <property type="entry name" value="BphY/WalK/GraS-like"/>
</dbReference>
<dbReference type="Gene3D" id="1.10.287.130">
    <property type="match status" value="1"/>
</dbReference>
<sequence>MFFSAHDLGVMLIVAAAAGAVALGAALMLGHSLVTGSRALSEAIRAIGSGEPVTVAETPVSAELAALSRELEAASAQLAASTARQRALEASQRELVAGLSHDLRTPLAALRAMAEALEDGVAEDPARYHRQICIEVDRLSAMVDDLFQLSRISAGSLRLNLESVSVKEAVDRAIATADPLARARRVRLSPAVPVPLHVRADGAELSRVVTNLVDNAIRHTPEDGTVFIVASEHGGEVVLAFSDPCGGIPESDLDKVFEVAFRGTAARRSRHGHPYGHGSGLGLAIARGIVDAHGGRISAANVNGGCRFEVRLPAAP</sequence>
<dbReference type="EC" id="2.7.13.3" evidence="3"/>
<dbReference type="CDD" id="cd00075">
    <property type="entry name" value="HATPase"/>
    <property type="match status" value="1"/>
</dbReference>
<evidence type="ECO:0000256" key="1">
    <source>
        <dbReference type="ARBA" id="ARBA00000085"/>
    </source>
</evidence>
<dbReference type="GO" id="GO:0005886">
    <property type="term" value="C:plasma membrane"/>
    <property type="evidence" value="ECO:0007669"/>
    <property type="project" value="UniProtKB-SubCell"/>
</dbReference>
<reference evidence="13 14" key="1">
    <citation type="submission" date="2017-06" db="EMBL/GenBank/DDBJ databases">
        <authorList>
            <person name="Kim H.J."/>
            <person name="Triplett B.A."/>
        </authorList>
    </citation>
    <scope>NUCLEOTIDE SEQUENCE [LARGE SCALE GENOMIC DNA]</scope>
    <source>
        <strain evidence="13 14">DSM 44272</strain>
    </source>
</reference>
<keyword evidence="7 13" id="KW-0418">Kinase</keyword>
<comment type="catalytic activity">
    <reaction evidence="1">
        <text>ATP + protein L-histidine = ADP + protein N-phospho-L-histidine.</text>
        <dbReference type="EC" id="2.7.13.3"/>
    </reaction>
</comment>
<dbReference type="GO" id="GO:0000155">
    <property type="term" value="F:phosphorelay sensor kinase activity"/>
    <property type="evidence" value="ECO:0007669"/>
    <property type="project" value="InterPro"/>
</dbReference>
<dbReference type="SUPFAM" id="SSF55874">
    <property type="entry name" value="ATPase domain of HSP90 chaperone/DNA topoisomerase II/histidine kinase"/>
    <property type="match status" value="1"/>
</dbReference>
<evidence type="ECO:0000259" key="12">
    <source>
        <dbReference type="PROSITE" id="PS50885"/>
    </source>
</evidence>
<name>A0A239B0T4_9ACTN</name>
<dbReference type="PANTHER" id="PTHR45453:SF1">
    <property type="entry name" value="PHOSPHATE REGULON SENSOR PROTEIN PHOR"/>
    <property type="match status" value="1"/>
</dbReference>
<dbReference type="PROSITE" id="PS50109">
    <property type="entry name" value="HIS_KIN"/>
    <property type="match status" value="1"/>
</dbReference>
<dbReference type="InterPro" id="IPR036097">
    <property type="entry name" value="HisK_dim/P_sf"/>
</dbReference>
<dbReference type="GO" id="GO:0004721">
    <property type="term" value="F:phosphoprotein phosphatase activity"/>
    <property type="evidence" value="ECO:0007669"/>
    <property type="project" value="TreeGrafter"/>
</dbReference>
<organism evidence="13 14">
    <name type="scientific">Blastococcus mobilis</name>
    <dbReference type="NCBI Taxonomy" id="1938746"/>
    <lineage>
        <taxon>Bacteria</taxon>
        <taxon>Bacillati</taxon>
        <taxon>Actinomycetota</taxon>
        <taxon>Actinomycetes</taxon>
        <taxon>Geodermatophilales</taxon>
        <taxon>Geodermatophilaceae</taxon>
        <taxon>Blastococcus</taxon>
    </lineage>
</organism>
<keyword evidence="8" id="KW-0472">Membrane</keyword>